<sequence>MVGIFCVGIAKTISVKSERIDFGLQQKSAFEALHGHLGVYIGLPAGKQSVQSIQFGMSYCICLIHPGM</sequence>
<dbReference type="Proteomes" id="UP000186922">
    <property type="component" value="Unassembled WGS sequence"/>
</dbReference>
<evidence type="ECO:0000313" key="2">
    <source>
        <dbReference type="Proteomes" id="UP000186922"/>
    </source>
</evidence>
<accession>A0A1D1V5Z8</accession>
<dbReference type="EMBL" id="BDGG01000002">
    <property type="protein sequence ID" value="GAU94223.1"/>
    <property type="molecule type" value="Genomic_DNA"/>
</dbReference>
<reference evidence="1 2" key="1">
    <citation type="journal article" date="2016" name="Nat. Commun.">
        <title>Extremotolerant tardigrade genome and improved radiotolerance of human cultured cells by tardigrade-unique protein.</title>
        <authorList>
            <person name="Hashimoto T."/>
            <person name="Horikawa D.D."/>
            <person name="Saito Y."/>
            <person name="Kuwahara H."/>
            <person name="Kozuka-Hata H."/>
            <person name="Shin-I T."/>
            <person name="Minakuchi Y."/>
            <person name="Ohishi K."/>
            <person name="Motoyama A."/>
            <person name="Aizu T."/>
            <person name="Enomoto A."/>
            <person name="Kondo K."/>
            <person name="Tanaka S."/>
            <person name="Hara Y."/>
            <person name="Koshikawa S."/>
            <person name="Sagara H."/>
            <person name="Miura T."/>
            <person name="Yokobori S."/>
            <person name="Miyagawa K."/>
            <person name="Suzuki Y."/>
            <person name="Kubo T."/>
            <person name="Oyama M."/>
            <person name="Kohara Y."/>
            <person name="Fujiyama A."/>
            <person name="Arakawa K."/>
            <person name="Katayama T."/>
            <person name="Toyoda A."/>
            <person name="Kunieda T."/>
        </authorList>
    </citation>
    <scope>NUCLEOTIDE SEQUENCE [LARGE SCALE GENOMIC DNA]</scope>
    <source>
        <strain evidence="1 2">YOKOZUNA-1</strain>
    </source>
</reference>
<evidence type="ECO:0000313" key="1">
    <source>
        <dbReference type="EMBL" id="GAU94223.1"/>
    </source>
</evidence>
<keyword evidence="2" id="KW-1185">Reference proteome</keyword>
<proteinExistence type="predicted"/>
<organism evidence="1 2">
    <name type="scientific">Ramazzottius varieornatus</name>
    <name type="common">Water bear</name>
    <name type="synonym">Tardigrade</name>
    <dbReference type="NCBI Taxonomy" id="947166"/>
    <lineage>
        <taxon>Eukaryota</taxon>
        <taxon>Metazoa</taxon>
        <taxon>Ecdysozoa</taxon>
        <taxon>Tardigrada</taxon>
        <taxon>Eutardigrada</taxon>
        <taxon>Parachela</taxon>
        <taxon>Hypsibioidea</taxon>
        <taxon>Ramazzottiidae</taxon>
        <taxon>Ramazzottius</taxon>
    </lineage>
</organism>
<dbReference type="AlphaFoldDB" id="A0A1D1V5Z8"/>
<gene>
    <name evidence="1" type="primary">RvY_06040-1</name>
    <name evidence="1" type="synonym">RvY_06040.1</name>
    <name evidence="1" type="ORF">RvY_06040</name>
</gene>
<name>A0A1D1V5Z8_RAMVA</name>
<protein>
    <submittedName>
        <fullName evidence="1">Uncharacterized protein</fullName>
    </submittedName>
</protein>
<comment type="caution">
    <text evidence="1">The sequence shown here is derived from an EMBL/GenBank/DDBJ whole genome shotgun (WGS) entry which is preliminary data.</text>
</comment>